<dbReference type="SUPFAM" id="SSF46785">
    <property type="entry name" value="Winged helix' DNA-binding domain"/>
    <property type="match status" value="1"/>
</dbReference>
<evidence type="ECO:0000256" key="1">
    <source>
        <dbReference type="ARBA" id="ARBA00006019"/>
    </source>
</evidence>
<keyword evidence="3" id="KW-0832">Ubl conjugation</keyword>
<evidence type="ECO:0000256" key="4">
    <source>
        <dbReference type="PROSITE-ProRule" id="PRU00330"/>
    </source>
</evidence>
<dbReference type="Gene3D" id="1.10.10.10">
    <property type="entry name" value="Winged helix-like DNA-binding domain superfamily/Winged helix DNA-binding domain"/>
    <property type="match status" value="1"/>
</dbReference>
<gene>
    <name evidence="8" type="ORF">EV420DRAFT_1647019</name>
</gene>
<dbReference type="GO" id="GO:0006511">
    <property type="term" value="P:ubiquitin-dependent protein catabolic process"/>
    <property type="evidence" value="ECO:0007669"/>
    <property type="project" value="InterPro"/>
</dbReference>
<dbReference type="Pfam" id="PF26557">
    <property type="entry name" value="Cullin_AB"/>
    <property type="match status" value="1"/>
</dbReference>
<dbReference type="EMBL" id="JAUEPS010000038">
    <property type="protein sequence ID" value="KAK0449684.1"/>
    <property type="molecule type" value="Genomic_DNA"/>
</dbReference>
<dbReference type="InterPro" id="IPR019559">
    <property type="entry name" value="Cullin_neddylation_domain"/>
</dbReference>
<dbReference type="Pfam" id="PF10557">
    <property type="entry name" value="Cullin_Nedd8"/>
    <property type="match status" value="1"/>
</dbReference>
<dbReference type="InterPro" id="IPR036390">
    <property type="entry name" value="WH_DNA-bd_sf"/>
</dbReference>
<evidence type="ECO:0000256" key="5">
    <source>
        <dbReference type="RuleBase" id="RU003829"/>
    </source>
</evidence>
<dbReference type="SMART" id="SM00182">
    <property type="entry name" value="CULLIN"/>
    <property type="match status" value="1"/>
</dbReference>
<dbReference type="FunFam" id="1.10.10.10:FF:000014">
    <property type="entry name" value="Cullin 1"/>
    <property type="match status" value="1"/>
</dbReference>
<sequence>MTSILSLLTLPTSTSGFTDINNNILDDGSASPLRKIPRLDSDSDISSAARSKSAGRNGGIVNISIIGDYVKKANLEQYHQSIAKRTPRFLFTRDSLTSVPSTYEQIYNSCRYVVSVAKDGANLYTTLKMEIRQCVDKLARELTSAKEEGVEWLPKFVEICEWYETQVATLQSLFSYLDQAYVAKQKGLQDIGSHAYSSFNSHIFGNIEIAERLRSGIASWAQHERKTNSQHTLRACIPKLMNHITTFGQYSVIEQFYIDMTREQYSQEVQDLIGTFGGHSDIEKFYINITGGQYSKQVQDLIDRGIKSTDYFEHVRKRIQEEIAPLYGRPTLPKAGTRFVSPLNKALLDGNVDWLALGTLGPYMEARDFKSLEDLYKLYVRVGGEKVPLRRLSRIYANFYNRYRDDKARDDEMVQRLLELRELANTAISTSFCDDDYAEAASTSAPPPTKANQEFVYALSDAFTHGFKARRNKPAEMIATYLDKLMRRGQGATSEESHTETLDAALALYRFTDDKDVFRTFYHRQLAKRLLLGRSASDDVEKRMLKKLQDHYDPEFGQAEKMFKDLALSRDLVEEFHRKHGQNELYVNVLERGGWPFSLQRAKIDLPAEMQEQLNMFTKFYDQKHQGRKLVWDHALGTVILKTRFDSGSKDLSLSLYQTIIMLLFADVDEVSFTDIKAQTRMDDAELRLTLQSLACGKKKMLLKIPPGKDVKDGDKFRFNVAFADPRQKIHINSIQAKVSEQESQYTQSAIESDRKSTLDAAIVRIMKGRKEMAYEKLKVAVIEAVKGHFMPPVDLIKKRVDWCVENEYLERDDKNKSSFRYVA</sequence>
<dbReference type="RefSeq" id="XP_060326976.1">
    <property type="nucleotide sequence ID" value="XM_060477992.1"/>
</dbReference>
<dbReference type="Pfam" id="PF00888">
    <property type="entry name" value="Cullin"/>
    <property type="match status" value="1"/>
</dbReference>
<dbReference type="InterPro" id="IPR016159">
    <property type="entry name" value="Cullin_repeat-like_dom_sf"/>
</dbReference>
<dbReference type="SMART" id="SM00884">
    <property type="entry name" value="Cullin_Nedd8"/>
    <property type="match status" value="1"/>
</dbReference>
<keyword evidence="6" id="KW-0732">Signal</keyword>
<evidence type="ECO:0000313" key="8">
    <source>
        <dbReference type="EMBL" id="KAK0449684.1"/>
    </source>
</evidence>
<dbReference type="GO" id="GO:0031625">
    <property type="term" value="F:ubiquitin protein ligase binding"/>
    <property type="evidence" value="ECO:0007669"/>
    <property type="project" value="InterPro"/>
</dbReference>
<feature type="chain" id="PRO_5041392052" evidence="6">
    <location>
        <begin position="17"/>
        <end position="824"/>
    </location>
</feature>
<keyword evidence="9" id="KW-1185">Reference proteome</keyword>
<dbReference type="SUPFAM" id="SSF75632">
    <property type="entry name" value="Cullin homology domain"/>
    <property type="match status" value="1"/>
</dbReference>
<dbReference type="InterPro" id="IPR001373">
    <property type="entry name" value="Cullin_N"/>
</dbReference>
<proteinExistence type="inferred from homology"/>
<dbReference type="InterPro" id="IPR016158">
    <property type="entry name" value="Cullin_homology"/>
</dbReference>
<dbReference type="InterPro" id="IPR045093">
    <property type="entry name" value="Cullin"/>
</dbReference>
<feature type="domain" description="Cullin family profile" evidence="7">
    <location>
        <begin position="473"/>
        <end position="695"/>
    </location>
</feature>
<dbReference type="InterPro" id="IPR036317">
    <property type="entry name" value="Cullin_homology_sf"/>
</dbReference>
<protein>
    <submittedName>
        <fullName evidence="8">Cullin-4B</fullName>
    </submittedName>
</protein>
<comment type="caution">
    <text evidence="8">The sequence shown here is derived from an EMBL/GenBank/DDBJ whole genome shotgun (WGS) entry which is preliminary data.</text>
</comment>
<evidence type="ECO:0000259" key="7">
    <source>
        <dbReference type="PROSITE" id="PS50069"/>
    </source>
</evidence>
<comment type="similarity">
    <text evidence="1 4 5">Belongs to the cullin family.</text>
</comment>
<organism evidence="8 9">
    <name type="scientific">Armillaria tabescens</name>
    <name type="common">Ringless honey mushroom</name>
    <name type="synonym">Agaricus tabescens</name>
    <dbReference type="NCBI Taxonomy" id="1929756"/>
    <lineage>
        <taxon>Eukaryota</taxon>
        <taxon>Fungi</taxon>
        <taxon>Dikarya</taxon>
        <taxon>Basidiomycota</taxon>
        <taxon>Agaricomycotina</taxon>
        <taxon>Agaricomycetes</taxon>
        <taxon>Agaricomycetidae</taxon>
        <taxon>Agaricales</taxon>
        <taxon>Marasmiineae</taxon>
        <taxon>Physalacriaceae</taxon>
        <taxon>Desarmillaria</taxon>
    </lineage>
</organism>
<dbReference type="Gene3D" id="3.30.230.130">
    <property type="entry name" value="Cullin, Chain C, Domain 2"/>
    <property type="match status" value="1"/>
</dbReference>
<dbReference type="AlphaFoldDB" id="A0AA39JVQ1"/>
<dbReference type="Gene3D" id="1.20.1310.10">
    <property type="entry name" value="Cullin Repeats"/>
    <property type="match status" value="2"/>
</dbReference>
<evidence type="ECO:0000256" key="3">
    <source>
        <dbReference type="ARBA" id="ARBA00022843"/>
    </source>
</evidence>
<dbReference type="GeneID" id="85361540"/>
<dbReference type="InterPro" id="IPR059120">
    <property type="entry name" value="Cullin-like_AB"/>
</dbReference>
<dbReference type="Proteomes" id="UP001175211">
    <property type="component" value="Unassembled WGS sequence"/>
</dbReference>
<evidence type="ECO:0000256" key="2">
    <source>
        <dbReference type="ARBA" id="ARBA00022499"/>
    </source>
</evidence>
<name>A0AA39JVQ1_ARMTA</name>
<accession>A0AA39JVQ1</accession>
<dbReference type="PANTHER" id="PTHR11932">
    <property type="entry name" value="CULLIN"/>
    <property type="match status" value="1"/>
</dbReference>
<evidence type="ECO:0000313" key="9">
    <source>
        <dbReference type="Proteomes" id="UP001175211"/>
    </source>
</evidence>
<dbReference type="SUPFAM" id="SSF74788">
    <property type="entry name" value="Cullin repeat-like"/>
    <property type="match status" value="1"/>
</dbReference>
<reference evidence="8" key="1">
    <citation type="submission" date="2023-06" db="EMBL/GenBank/DDBJ databases">
        <authorList>
            <consortium name="Lawrence Berkeley National Laboratory"/>
            <person name="Ahrendt S."/>
            <person name="Sahu N."/>
            <person name="Indic B."/>
            <person name="Wong-Bajracharya J."/>
            <person name="Merenyi Z."/>
            <person name="Ke H.-M."/>
            <person name="Monk M."/>
            <person name="Kocsube S."/>
            <person name="Drula E."/>
            <person name="Lipzen A."/>
            <person name="Balint B."/>
            <person name="Henrissat B."/>
            <person name="Andreopoulos B."/>
            <person name="Martin F.M."/>
            <person name="Harder C.B."/>
            <person name="Rigling D."/>
            <person name="Ford K.L."/>
            <person name="Foster G.D."/>
            <person name="Pangilinan J."/>
            <person name="Papanicolaou A."/>
            <person name="Barry K."/>
            <person name="LaButti K."/>
            <person name="Viragh M."/>
            <person name="Koriabine M."/>
            <person name="Yan M."/>
            <person name="Riley R."/>
            <person name="Champramary S."/>
            <person name="Plett K.L."/>
            <person name="Tsai I.J."/>
            <person name="Slot J."/>
            <person name="Sipos G."/>
            <person name="Plett J."/>
            <person name="Nagy L.G."/>
            <person name="Grigoriev I.V."/>
        </authorList>
    </citation>
    <scope>NUCLEOTIDE SEQUENCE</scope>
    <source>
        <strain evidence="8">CCBAS 213</strain>
    </source>
</reference>
<keyword evidence="2" id="KW-1017">Isopeptide bond</keyword>
<feature type="signal peptide" evidence="6">
    <location>
        <begin position="1"/>
        <end position="16"/>
    </location>
</feature>
<dbReference type="InterPro" id="IPR036388">
    <property type="entry name" value="WH-like_DNA-bd_sf"/>
</dbReference>
<evidence type="ECO:0000256" key="6">
    <source>
        <dbReference type="SAM" id="SignalP"/>
    </source>
</evidence>
<dbReference type="PROSITE" id="PS50069">
    <property type="entry name" value="CULLIN_2"/>
    <property type="match status" value="1"/>
</dbReference>